<accession>A0A916Q9Q9</accession>
<feature type="transmembrane region" description="Helical" evidence="1">
    <location>
        <begin position="87"/>
        <end position="107"/>
    </location>
</feature>
<evidence type="ECO:0000259" key="2">
    <source>
        <dbReference type="Pfam" id="PF01478"/>
    </source>
</evidence>
<keyword evidence="1" id="KW-0812">Transmembrane</keyword>
<proteinExistence type="predicted"/>
<evidence type="ECO:0000313" key="3">
    <source>
        <dbReference type="EMBL" id="GFO84434.1"/>
    </source>
</evidence>
<feature type="transmembrane region" description="Helical" evidence="1">
    <location>
        <begin position="22"/>
        <end position="40"/>
    </location>
</feature>
<dbReference type="Proteomes" id="UP000613208">
    <property type="component" value="Unassembled WGS sequence"/>
</dbReference>
<keyword evidence="1" id="KW-0472">Membrane</keyword>
<comment type="caution">
    <text evidence="3">The sequence shown here is derived from an EMBL/GenBank/DDBJ whole genome shotgun (WGS) entry which is preliminary data.</text>
</comment>
<protein>
    <recommendedName>
        <fullName evidence="2">Prepilin type IV endopeptidase peptidase domain-containing protein</fullName>
    </recommendedName>
</protein>
<dbReference type="InterPro" id="IPR000045">
    <property type="entry name" value="Prepilin_IV_endopep_pep"/>
</dbReference>
<dbReference type="Pfam" id="PF01478">
    <property type="entry name" value="Peptidase_A24"/>
    <property type="match status" value="1"/>
</dbReference>
<dbReference type="RefSeq" id="WP_201310179.1">
    <property type="nucleotide sequence ID" value="NZ_BLYI01000023.1"/>
</dbReference>
<evidence type="ECO:0000313" key="4">
    <source>
        <dbReference type="Proteomes" id="UP000613208"/>
    </source>
</evidence>
<sequence length="164" mass="18637">MILWMLIYLTLAVIYDWRDFRIPNWLNAAGAVITVIICALQGMEWSVMAVGVLIPFMCCIGLFYLRALGGGDIKVLMVCGIPLGAAVIRFLILSFLWNGVIAVCVLWKHRSFRLRFSYLRHYLSGCLRDGQITSYENPDDESKYLHFTYGIFLAYLTQIVGGLL</sequence>
<gene>
    <name evidence="3" type="ORF">ANBU17_07810</name>
</gene>
<keyword evidence="1" id="KW-1133">Transmembrane helix</keyword>
<feature type="transmembrane region" description="Helical" evidence="1">
    <location>
        <begin position="47"/>
        <end position="67"/>
    </location>
</feature>
<keyword evidence="4" id="KW-1185">Reference proteome</keyword>
<dbReference type="EMBL" id="BLYI01000023">
    <property type="protein sequence ID" value="GFO84434.1"/>
    <property type="molecule type" value="Genomic_DNA"/>
</dbReference>
<dbReference type="GO" id="GO:0004190">
    <property type="term" value="F:aspartic-type endopeptidase activity"/>
    <property type="evidence" value="ECO:0007669"/>
    <property type="project" value="InterPro"/>
</dbReference>
<dbReference type="Gene3D" id="1.20.120.1220">
    <property type="match status" value="1"/>
</dbReference>
<dbReference type="GO" id="GO:0016020">
    <property type="term" value="C:membrane"/>
    <property type="evidence" value="ECO:0007669"/>
    <property type="project" value="InterPro"/>
</dbReference>
<organism evidence="3 4">
    <name type="scientific">Anaerostipes butyraticus</name>
    <dbReference type="NCBI Taxonomy" id="645466"/>
    <lineage>
        <taxon>Bacteria</taxon>
        <taxon>Bacillati</taxon>
        <taxon>Bacillota</taxon>
        <taxon>Clostridia</taxon>
        <taxon>Lachnospirales</taxon>
        <taxon>Lachnospiraceae</taxon>
        <taxon>Anaerostipes</taxon>
    </lineage>
</organism>
<reference evidence="3" key="1">
    <citation type="submission" date="2020-06" db="EMBL/GenBank/DDBJ databases">
        <title>Characterization of fructooligosaccharide metabolism and fructooligosaccharide-degrading enzymes in human commensal butyrate producers.</title>
        <authorList>
            <person name="Tanno H."/>
            <person name="Fujii T."/>
            <person name="Hirano K."/>
            <person name="Maeno S."/>
            <person name="Tonozuka T."/>
            <person name="Sakamoto M."/>
            <person name="Ohkuma M."/>
            <person name="Tochio T."/>
            <person name="Endo A."/>
        </authorList>
    </citation>
    <scope>NUCLEOTIDE SEQUENCE</scope>
    <source>
        <strain evidence="3">JCM 17466</strain>
    </source>
</reference>
<dbReference type="AlphaFoldDB" id="A0A916Q9Q9"/>
<name>A0A916Q9Q9_9FIRM</name>
<feature type="domain" description="Prepilin type IV endopeptidase peptidase" evidence="2">
    <location>
        <begin position="5"/>
        <end position="102"/>
    </location>
</feature>
<evidence type="ECO:0000256" key="1">
    <source>
        <dbReference type="SAM" id="Phobius"/>
    </source>
</evidence>